<evidence type="ECO:0000313" key="2">
    <source>
        <dbReference type="Proteomes" id="UP001283361"/>
    </source>
</evidence>
<dbReference type="EMBL" id="JAWDGP010004442">
    <property type="protein sequence ID" value="KAK3764369.1"/>
    <property type="molecule type" value="Genomic_DNA"/>
</dbReference>
<gene>
    <name evidence="1" type="ORF">RRG08_039965</name>
</gene>
<comment type="caution">
    <text evidence="1">The sequence shown here is derived from an EMBL/GenBank/DDBJ whole genome shotgun (WGS) entry which is preliminary data.</text>
</comment>
<organism evidence="1 2">
    <name type="scientific">Elysia crispata</name>
    <name type="common">lettuce slug</name>
    <dbReference type="NCBI Taxonomy" id="231223"/>
    <lineage>
        <taxon>Eukaryota</taxon>
        <taxon>Metazoa</taxon>
        <taxon>Spiralia</taxon>
        <taxon>Lophotrochozoa</taxon>
        <taxon>Mollusca</taxon>
        <taxon>Gastropoda</taxon>
        <taxon>Heterobranchia</taxon>
        <taxon>Euthyneura</taxon>
        <taxon>Panpulmonata</taxon>
        <taxon>Sacoglossa</taxon>
        <taxon>Placobranchoidea</taxon>
        <taxon>Plakobranchidae</taxon>
        <taxon>Elysia</taxon>
    </lineage>
</organism>
<keyword evidence="2" id="KW-1185">Reference proteome</keyword>
<dbReference type="AlphaFoldDB" id="A0AAE1DBA7"/>
<evidence type="ECO:0000313" key="1">
    <source>
        <dbReference type="EMBL" id="KAK3764369.1"/>
    </source>
</evidence>
<dbReference type="Proteomes" id="UP001283361">
    <property type="component" value="Unassembled WGS sequence"/>
</dbReference>
<protein>
    <submittedName>
        <fullName evidence="1">Uncharacterized protein</fullName>
    </submittedName>
</protein>
<accession>A0AAE1DBA7</accession>
<sequence length="153" mass="17274">MTVAWSTLLQPEQTCRSVCAHQVVAEQPPQSRTGRVEPRDQPSILRQHWQPVDSTCIQYVLFYANYGDNRGRLNKSSSGNITQTLGSHCPDLRFQTGFMLLCGCIPRHWALWGHNAREKASRRCNTSDKLSQDSNPHHKVLKSSRHIALPAGI</sequence>
<name>A0AAE1DBA7_9GAST</name>
<reference evidence="1" key="1">
    <citation type="journal article" date="2023" name="G3 (Bethesda)">
        <title>A reference genome for the long-term kleptoplast-retaining sea slug Elysia crispata morphotype clarki.</title>
        <authorList>
            <person name="Eastman K.E."/>
            <person name="Pendleton A.L."/>
            <person name="Shaikh M.A."/>
            <person name="Suttiyut T."/>
            <person name="Ogas R."/>
            <person name="Tomko P."/>
            <person name="Gavelis G."/>
            <person name="Widhalm J.R."/>
            <person name="Wisecaver J.H."/>
        </authorList>
    </citation>
    <scope>NUCLEOTIDE SEQUENCE</scope>
    <source>
        <strain evidence="1">ECLA1</strain>
    </source>
</reference>
<proteinExistence type="predicted"/>